<feature type="compositionally biased region" description="Polar residues" evidence="1">
    <location>
        <begin position="218"/>
        <end position="227"/>
    </location>
</feature>
<accession>A0A194QHG8</accession>
<feature type="region of interest" description="Disordered" evidence="1">
    <location>
        <begin position="267"/>
        <end position="288"/>
    </location>
</feature>
<dbReference type="STRING" id="66420.A0A194QHG8"/>
<gene>
    <name evidence="3" type="ORF">RR46_04068</name>
</gene>
<feature type="region of interest" description="Disordered" evidence="1">
    <location>
        <begin position="185"/>
        <end position="240"/>
    </location>
</feature>
<protein>
    <recommendedName>
        <fullName evidence="2">Retrotransposon gag domain-containing protein</fullName>
    </recommendedName>
</protein>
<dbReference type="AlphaFoldDB" id="A0A194QHG8"/>
<dbReference type="Pfam" id="PF03732">
    <property type="entry name" value="Retrotrans_gag"/>
    <property type="match status" value="1"/>
</dbReference>
<organism evidence="3 4">
    <name type="scientific">Papilio xuthus</name>
    <name type="common">Asian swallowtail butterfly</name>
    <dbReference type="NCBI Taxonomy" id="66420"/>
    <lineage>
        <taxon>Eukaryota</taxon>
        <taxon>Metazoa</taxon>
        <taxon>Ecdysozoa</taxon>
        <taxon>Arthropoda</taxon>
        <taxon>Hexapoda</taxon>
        <taxon>Insecta</taxon>
        <taxon>Pterygota</taxon>
        <taxon>Neoptera</taxon>
        <taxon>Endopterygota</taxon>
        <taxon>Lepidoptera</taxon>
        <taxon>Glossata</taxon>
        <taxon>Ditrysia</taxon>
        <taxon>Papilionoidea</taxon>
        <taxon>Papilionidae</taxon>
        <taxon>Papilioninae</taxon>
        <taxon>Papilio</taxon>
    </lineage>
</organism>
<evidence type="ECO:0000256" key="1">
    <source>
        <dbReference type="SAM" id="MobiDB-lite"/>
    </source>
</evidence>
<feature type="compositionally biased region" description="Polar residues" evidence="1">
    <location>
        <begin position="269"/>
        <end position="288"/>
    </location>
</feature>
<dbReference type="PANTHER" id="PTHR33223">
    <property type="entry name" value="CCHC-TYPE DOMAIN-CONTAINING PROTEIN"/>
    <property type="match status" value="1"/>
</dbReference>
<dbReference type="PANTHER" id="PTHR33223:SF6">
    <property type="entry name" value="CCHC-TYPE DOMAIN-CONTAINING PROTEIN"/>
    <property type="match status" value="1"/>
</dbReference>
<feature type="compositionally biased region" description="Polar residues" evidence="1">
    <location>
        <begin position="189"/>
        <end position="209"/>
    </location>
</feature>
<keyword evidence="4" id="KW-1185">Reference proteome</keyword>
<name>A0A194QHG8_PAPXU</name>
<feature type="domain" description="Retrotransposon gag" evidence="2">
    <location>
        <begin position="69"/>
        <end position="125"/>
    </location>
</feature>
<evidence type="ECO:0000313" key="4">
    <source>
        <dbReference type="Proteomes" id="UP000053268"/>
    </source>
</evidence>
<reference evidence="3 4" key="1">
    <citation type="journal article" date="2015" name="Nat. Commun.">
        <title>Outbred genome sequencing and CRISPR/Cas9 gene editing in butterflies.</title>
        <authorList>
            <person name="Li X."/>
            <person name="Fan D."/>
            <person name="Zhang W."/>
            <person name="Liu G."/>
            <person name="Zhang L."/>
            <person name="Zhao L."/>
            <person name="Fang X."/>
            <person name="Chen L."/>
            <person name="Dong Y."/>
            <person name="Chen Y."/>
            <person name="Ding Y."/>
            <person name="Zhao R."/>
            <person name="Feng M."/>
            <person name="Zhu Y."/>
            <person name="Feng Y."/>
            <person name="Jiang X."/>
            <person name="Zhu D."/>
            <person name="Xiang H."/>
            <person name="Feng X."/>
            <person name="Li S."/>
            <person name="Wang J."/>
            <person name="Zhang G."/>
            <person name="Kronforst M.R."/>
            <person name="Wang W."/>
        </authorList>
    </citation>
    <scope>NUCLEOTIDE SEQUENCE [LARGE SCALE GENOMIC DNA]</scope>
    <source>
        <strain evidence="3">Ya'a_city_454_Px</strain>
        <tissue evidence="3">Whole body</tissue>
    </source>
</reference>
<evidence type="ECO:0000259" key="2">
    <source>
        <dbReference type="Pfam" id="PF03732"/>
    </source>
</evidence>
<proteinExistence type="predicted"/>
<sequence length="310" mass="35514">MPKDESNSEVDLNILIKFIDKFDGNREQLNPFLSNCRNAINLASTSQQNILLKYILSQLRGHAEIACTIKEFENWPQLEEFLKSQFGNTKHYAALLSDMQECRQLNNETVHQFALRIESCLSKLLSEINISIPTSKKGELTGRVAAMQDLALHTFVTGLNPRLSTVVRCRDPKHLNDAINFASSEEKISQASQRRNTSFNQSPNQNLNRSRPFHPLNRNPQNGTNRNHNGDYPTPARPNDTPVCRYCKFPGHTIEVCRKREYNNKRFGNAQNKSNNYRPMPSTNFQNRNQPVHLIDSFEANDSNDNPLNE</sequence>
<dbReference type="EMBL" id="KQ458793">
    <property type="protein sequence ID" value="KPJ04952.1"/>
    <property type="molecule type" value="Genomic_DNA"/>
</dbReference>
<dbReference type="Proteomes" id="UP000053268">
    <property type="component" value="Unassembled WGS sequence"/>
</dbReference>
<dbReference type="InterPro" id="IPR005162">
    <property type="entry name" value="Retrotrans_gag_dom"/>
</dbReference>
<evidence type="ECO:0000313" key="3">
    <source>
        <dbReference type="EMBL" id="KPJ04952.1"/>
    </source>
</evidence>